<keyword evidence="1" id="KW-1133">Transmembrane helix</keyword>
<comment type="caution">
    <text evidence="2">The sequence shown here is derived from an EMBL/GenBank/DDBJ whole genome shotgun (WGS) entry which is preliminary data.</text>
</comment>
<dbReference type="EMBL" id="AQQR01000007">
    <property type="protein sequence ID" value="OWU72212.1"/>
    <property type="molecule type" value="Genomic_DNA"/>
</dbReference>
<reference evidence="2 3" key="1">
    <citation type="submission" date="2013-04" db="EMBL/GenBank/DDBJ databases">
        <title>Oceanicola sp. 22II1-22F33 Genome Sequencing.</title>
        <authorList>
            <person name="Lai Q."/>
            <person name="Li G."/>
            <person name="Shao Z."/>
        </authorList>
    </citation>
    <scope>NUCLEOTIDE SEQUENCE [LARGE SCALE GENOMIC DNA]</scope>
    <source>
        <strain evidence="2 3">22II1-22F33</strain>
    </source>
</reference>
<proteinExistence type="predicted"/>
<dbReference type="RefSeq" id="WP_088651030.1">
    <property type="nucleotide sequence ID" value="NZ_AQQR01000007.1"/>
</dbReference>
<keyword evidence="3" id="KW-1185">Reference proteome</keyword>
<dbReference type="OrthoDB" id="7848123at2"/>
<evidence type="ECO:0000256" key="1">
    <source>
        <dbReference type="SAM" id="Phobius"/>
    </source>
</evidence>
<sequence>MTEATRIRNLTPRIHTPDKELVPRALVRGVAALMLSALALVTYARVTDRPLIATAPTGDEAVRRDLLISGDLSGRATVTAMNGTVIADLTPEEGGFVSGVWRVVLRERANHRVPLDGPVTLIGHASGRLSIHDPATGWSADLMGFGADNARAFARLLAQPEGGR</sequence>
<feature type="transmembrane region" description="Helical" evidence="1">
    <location>
        <begin position="25"/>
        <end position="44"/>
    </location>
</feature>
<accession>A0A225NK09</accession>
<protein>
    <submittedName>
        <fullName evidence="2">Pullulanase</fullName>
    </submittedName>
</protein>
<evidence type="ECO:0000313" key="2">
    <source>
        <dbReference type="EMBL" id="OWU72212.1"/>
    </source>
</evidence>
<organism evidence="2 3">
    <name type="scientific">Marinibacterium profundimaris</name>
    <dbReference type="NCBI Taxonomy" id="1679460"/>
    <lineage>
        <taxon>Bacteria</taxon>
        <taxon>Pseudomonadati</taxon>
        <taxon>Pseudomonadota</taxon>
        <taxon>Alphaproteobacteria</taxon>
        <taxon>Rhodobacterales</taxon>
        <taxon>Paracoccaceae</taxon>
        <taxon>Marinibacterium</taxon>
    </lineage>
</organism>
<dbReference type="AlphaFoldDB" id="A0A225NK09"/>
<dbReference type="Proteomes" id="UP000215377">
    <property type="component" value="Unassembled WGS sequence"/>
</dbReference>
<keyword evidence="1" id="KW-0812">Transmembrane</keyword>
<gene>
    <name evidence="2" type="ORF">ATO3_16695</name>
</gene>
<dbReference type="NCBIfam" id="TIGR03054">
    <property type="entry name" value="photo_alph_chp1"/>
    <property type="match status" value="1"/>
</dbReference>
<evidence type="ECO:0000313" key="3">
    <source>
        <dbReference type="Proteomes" id="UP000215377"/>
    </source>
</evidence>
<dbReference type="InterPro" id="IPR017495">
    <property type="entry name" value="PuhC"/>
</dbReference>
<keyword evidence="1" id="KW-0472">Membrane</keyword>
<name>A0A225NK09_9RHOB</name>